<feature type="active site" evidence="23">
    <location>
        <position position="328"/>
    </location>
</feature>
<dbReference type="GO" id="GO:0005524">
    <property type="term" value="F:ATP binding"/>
    <property type="evidence" value="ECO:0007669"/>
    <property type="project" value="UniProtKB-UniRule"/>
</dbReference>
<feature type="binding site" evidence="24">
    <location>
        <begin position="316"/>
        <end position="317"/>
    </location>
    <ligand>
        <name>ATP</name>
        <dbReference type="ChEBI" id="CHEBI:30616"/>
    </ligand>
</feature>
<feature type="binding site" evidence="24">
    <location>
        <begin position="223"/>
        <end position="230"/>
    </location>
    <ligand>
        <name>ATP</name>
        <dbReference type="ChEBI" id="CHEBI:30616"/>
    </ligand>
</feature>
<dbReference type="InterPro" id="IPR011095">
    <property type="entry name" value="Dala_Dala_lig_C"/>
</dbReference>
<comment type="caution">
    <text evidence="28">The sequence shown here is derived from an EMBL/GenBank/DDBJ whole genome shotgun (WGS) entry which is preliminary data.</text>
</comment>
<gene>
    <name evidence="22" type="primary">ddl</name>
    <name evidence="28" type="ORF">CHM34_05400</name>
</gene>
<evidence type="ECO:0000256" key="9">
    <source>
        <dbReference type="ARBA" id="ARBA00022723"/>
    </source>
</evidence>
<evidence type="ECO:0000256" key="18">
    <source>
        <dbReference type="ARBA" id="ARBA00060592"/>
    </source>
</evidence>
<dbReference type="RefSeq" id="WP_094263594.1">
    <property type="nucleotide sequence ID" value="NZ_NOWF01000003.1"/>
</dbReference>
<evidence type="ECO:0000256" key="3">
    <source>
        <dbReference type="ARBA" id="ARBA00004496"/>
    </source>
</evidence>
<evidence type="ECO:0000256" key="2">
    <source>
        <dbReference type="ARBA" id="ARBA00003921"/>
    </source>
</evidence>
<evidence type="ECO:0000256" key="11">
    <source>
        <dbReference type="ARBA" id="ARBA00022840"/>
    </source>
</evidence>
<dbReference type="EC" id="6.3.2.4" evidence="6 22"/>
<dbReference type="GO" id="GO:0008716">
    <property type="term" value="F:D-alanine-D-alanine ligase activity"/>
    <property type="evidence" value="ECO:0007669"/>
    <property type="project" value="UniProtKB-UniRule"/>
</dbReference>
<evidence type="ECO:0000256" key="8">
    <source>
        <dbReference type="ARBA" id="ARBA00022598"/>
    </source>
</evidence>
<organism evidence="28 29">
    <name type="scientific">Paludifilum halophilum</name>
    <dbReference type="NCBI Taxonomy" id="1642702"/>
    <lineage>
        <taxon>Bacteria</taxon>
        <taxon>Bacillati</taxon>
        <taxon>Bacillota</taxon>
        <taxon>Bacilli</taxon>
        <taxon>Bacillales</taxon>
        <taxon>Thermoactinomycetaceae</taxon>
        <taxon>Paludifilum</taxon>
    </lineage>
</organism>
<comment type="pathway">
    <text evidence="4 22">Cell wall biogenesis; peptidoglycan biosynthesis.</text>
</comment>
<keyword evidence="8 22" id="KW-0436">Ligase</keyword>
<feature type="binding site" evidence="24">
    <location>
        <position position="140"/>
    </location>
    <ligand>
        <name>ATP</name>
        <dbReference type="ChEBI" id="CHEBI:30616"/>
    </ligand>
</feature>
<evidence type="ECO:0000256" key="21">
    <source>
        <dbReference type="ARBA" id="ARBA00077154"/>
    </source>
</evidence>
<evidence type="ECO:0000256" key="10">
    <source>
        <dbReference type="ARBA" id="ARBA00022741"/>
    </source>
</evidence>
<dbReference type="GO" id="GO:0071555">
    <property type="term" value="P:cell wall organization"/>
    <property type="evidence" value="ECO:0007669"/>
    <property type="project" value="UniProtKB-KW"/>
</dbReference>
<dbReference type="FunFam" id="3.30.470.20:FF:000008">
    <property type="entry name" value="D-alanine--D-alanine ligase"/>
    <property type="match status" value="1"/>
</dbReference>
<dbReference type="Gene3D" id="3.30.470.20">
    <property type="entry name" value="ATP-grasp fold, B domain"/>
    <property type="match status" value="1"/>
</dbReference>
<dbReference type="InterPro" id="IPR011761">
    <property type="entry name" value="ATP-grasp"/>
</dbReference>
<keyword evidence="13 22" id="KW-0133">Cell shape</keyword>
<dbReference type="InterPro" id="IPR013815">
    <property type="entry name" value="ATP_grasp_subdomain_1"/>
</dbReference>
<dbReference type="InterPro" id="IPR011127">
    <property type="entry name" value="Dala_Dala_lig_N"/>
</dbReference>
<feature type="binding site" evidence="24">
    <location>
        <begin position="185"/>
        <end position="187"/>
    </location>
    <ligand>
        <name>ATP</name>
        <dbReference type="ChEBI" id="CHEBI:30616"/>
    </ligand>
</feature>
<dbReference type="Pfam" id="PF07478">
    <property type="entry name" value="Dala_Dala_lig_C"/>
    <property type="match status" value="1"/>
</dbReference>
<evidence type="ECO:0000256" key="19">
    <source>
        <dbReference type="ARBA" id="ARBA00068427"/>
    </source>
</evidence>
<evidence type="ECO:0000256" key="15">
    <source>
        <dbReference type="ARBA" id="ARBA00023211"/>
    </source>
</evidence>
<evidence type="ECO:0000256" key="16">
    <source>
        <dbReference type="ARBA" id="ARBA00023316"/>
    </source>
</evidence>
<feature type="binding site" evidence="25">
    <location>
        <position position="303"/>
    </location>
    <ligand>
        <name>Mg(2+)</name>
        <dbReference type="ChEBI" id="CHEBI:18420"/>
        <label>1</label>
    </ligand>
</feature>
<evidence type="ECO:0000256" key="14">
    <source>
        <dbReference type="ARBA" id="ARBA00022984"/>
    </source>
</evidence>
<comment type="function">
    <text evidence="2 22">Cell wall formation.</text>
</comment>
<dbReference type="EMBL" id="NOWF01000003">
    <property type="protein sequence ID" value="OYD08289.1"/>
    <property type="molecule type" value="Genomic_DNA"/>
</dbReference>
<proteinExistence type="inferred from homology"/>
<dbReference type="NCBIfam" id="NF002378">
    <property type="entry name" value="PRK01372.1"/>
    <property type="match status" value="1"/>
</dbReference>
<dbReference type="InterPro" id="IPR016185">
    <property type="entry name" value="PreATP-grasp_dom_sf"/>
</dbReference>
<dbReference type="PROSITE" id="PS00844">
    <property type="entry name" value="DALA_DALA_LIGASE_2"/>
    <property type="match status" value="1"/>
</dbReference>
<dbReference type="PANTHER" id="PTHR23132:SF25">
    <property type="entry name" value="D-ALANINE--D-ALANINE LIGASE A"/>
    <property type="match status" value="1"/>
</dbReference>
<evidence type="ECO:0000256" key="20">
    <source>
        <dbReference type="ARBA" id="ARBA00076288"/>
    </source>
</evidence>
<comment type="subcellular location">
    <subcellularLocation>
        <location evidence="3 22">Cytoplasm</location>
    </subcellularLocation>
</comment>
<feature type="binding site" evidence="25">
    <location>
        <position position="317"/>
    </location>
    <ligand>
        <name>Mg(2+)</name>
        <dbReference type="ChEBI" id="CHEBI:18420"/>
        <label>2</label>
    </ligand>
</feature>
<keyword evidence="11 26" id="KW-0067">ATP-binding</keyword>
<dbReference type="PROSITE" id="PS50975">
    <property type="entry name" value="ATP_GRASP"/>
    <property type="match status" value="1"/>
</dbReference>
<evidence type="ECO:0000256" key="25">
    <source>
        <dbReference type="PIRSR" id="PIRSR039102-3"/>
    </source>
</evidence>
<evidence type="ECO:0000259" key="27">
    <source>
        <dbReference type="PROSITE" id="PS50975"/>
    </source>
</evidence>
<evidence type="ECO:0000256" key="23">
    <source>
        <dbReference type="PIRSR" id="PIRSR039102-1"/>
    </source>
</evidence>
<dbReference type="Proteomes" id="UP000215459">
    <property type="component" value="Unassembled WGS sequence"/>
</dbReference>
<keyword evidence="14 22" id="KW-0573">Peptidoglycan synthesis</keyword>
<keyword evidence="10 24" id="KW-0547">Nucleotide-binding</keyword>
<evidence type="ECO:0000256" key="7">
    <source>
        <dbReference type="ARBA" id="ARBA00022490"/>
    </source>
</evidence>
<keyword evidence="9 25" id="KW-0479">Metal-binding</keyword>
<dbReference type="SUPFAM" id="SSF56059">
    <property type="entry name" value="Glutathione synthetase ATP-binding domain-like"/>
    <property type="match status" value="1"/>
</dbReference>
<dbReference type="GO" id="GO:0008360">
    <property type="term" value="P:regulation of cell shape"/>
    <property type="evidence" value="ECO:0007669"/>
    <property type="project" value="UniProtKB-KW"/>
</dbReference>
<feature type="domain" description="ATP-grasp" evidence="27">
    <location>
        <begin position="144"/>
        <end position="350"/>
    </location>
</feature>
<evidence type="ECO:0000256" key="22">
    <source>
        <dbReference type="HAMAP-Rule" id="MF_00047"/>
    </source>
</evidence>
<dbReference type="OrthoDB" id="9813261at2"/>
<accession>A0A235B8H8</accession>
<dbReference type="GO" id="GO:0005829">
    <property type="term" value="C:cytosol"/>
    <property type="evidence" value="ECO:0007669"/>
    <property type="project" value="TreeGrafter"/>
</dbReference>
<dbReference type="NCBIfam" id="NF002528">
    <property type="entry name" value="PRK01966.1-4"/>
    <property type="match status" value="1"/>
</dbReference>
<dbReference type="Gene3D" id="3.40.50.20">
    <property type="match status" value="1"/>
</dbReference>
<feature type="active site" evidence="23">
    <location>
        <position position="17"/>
    </location>
</feature>
<dbReference type="FunFam" id="3.30.1490.20:FF:000007">
    <property type="entry name" value="D-alanine--D-alanine ligase"/>
    <property type="match status" value="1"/>
</dbReference>
<evidence type="ECO:0000256" key="12">
    <source>
        <dbReference type="ARBA" id="ARBA00022842"/>
    </source>
</evidence>
<keyword evidence="7 22" id="KW-0963">Cytoplasm</keyword>
<evidence type="ECO:0000313" key="29">
    <source>
        <dbReference type="Proteomes" id="UP000215459"/>
    </source>
</evidence>
<dbReference type="InterPro" id="IPR005905">
    <property type="entry name" value="D_ala_D_ala"/>
</dbReference>
<evidence type="ECO:0000256" key="17">
    <source>
        <dbReference type="ARBA" id="ARBA00047614"/>
    </source>
</evidence>
<comment type="cofactor">
    <cofactor evidence="25">
        <name>Mg(2+)</name>
        <dbReference type="ChEBI" id="CHEBI:18420"/>
    </cofactor>
    <cofactor evidence="25">
        <name>Mn(2+)</name>
        <dbReference type="ChEBI" id="CHEBI:29035"/>
    </cofactor>
    <text evidence="25">Binds 2 magnesium or manganese ions per subunit.</text>
</comment>
<comment type="similarity">
    <text evidence="5 22">Belongs to the D-alanine--D-alanine ligase family.</text>
</comment>
<feature type="binding site" evidence="24">
    <location>
        <begin position="193"/>
        <end position="194"/>
    </location>
    <ligand>
        <name>ATP</name>
        <dbReference type="ChEBI" id="CHEBI:30616"/>
    </ligand>
</feature>
<feature type="active site" evidence="23">
    <location>
        <position position="193"/>
    </location>
</feature>
<comment type="pathway">
    <text evidence="18">Glycan biosynthesis.</text>
</comment>
<feature type="binding site" evidence="25">
    <location>
        <position position="317"/>
    </location>
    <ligand>
        <name>Mg(2+)</name>
        <dbReference type="ChEBI" id="CHEBI:18420"/>
        <label>1</label>
    </ligand>
</feature>
<evidence type="ECO:0000256" key="24">
    <source>
        <dbReference type="PIRSR" id="PIRSR039102-2"/>
    </source>
</evidence>
<dbReference type="SUPFAM" id="SSF52440">
    <property type="entry name" value="PreATP-grasp domain"/>
    <property type="match status" value="1"/>
</dbReference>
<dbReference type="InterPro" id="IPR000291">
    <property type="entry name" value="D-Ala_lig_Van_CS"/>
</dbReference>
<reference evidence="28 29" key="1">
    <citation type="submission" date="2017-07" db="EMBL/GenBank/DDBJ databases">
        <title>The genome sequence of Paludifilum halophilum highlights mechanisms for microbial adaptation to high salt environemnts.</title>
        <authorList>
            <person name="Belbahri L."/>
        </authorList>
    </citation>
    <scope>NUCLEOTIDE SEQUENCE [LARGE SCALE GENOMIC DNA]</scope>
    <source>
        <strain evidence="28 29">DSM 102817</strain>
    </source>
</reference>
<dbReference type="PROSITE" id="PS00843">
    <property type="entry name" value="DALA_DALA_LIGASE_1"/>
    <property type="match status" value="1"/>
</dbReference>
<keyword evidence="16 22" id="KW-0961">Cell wall biogenesis/degradation</keyword>
<comment type="catalytic activity">
    <reaction evidence="17 22">
        <text>2 D-alanine + ATP = D-alanyl-D-alanine + ADP + phosphate + H(+)</text>
        <dbReference type="Rhea" id="RHEA:11224"/>
        <dbReference type="ChEBI" id="CHEBI:15378"/>
        <dbReference type="ChEBI" id="CHEBI:30616"/>
        <dbReference type="ChEBI" id="CHEBI:43474"/>
        <dbReference type="ChEBI" id="CHEBI:57416"/>
        <dbReference type="ChEBI" id="CHEBI:57822"/>
        <dbReference type="ChEBI" id="CHEBI:456216"/>
        <dbReference type="EC" id="6.3.2.4"/>
    </reaction>
</comment>
<evidence type="ECO:0000256" key="4">
    <source>
        <dbReference type="ARBA" id="ARBA00004752"/>
    </source>
</evidence>
<dbReference type="PANTHER" id="PTHR23132">
    <property type="entry name" value="D-ALANINE--D-ALANINE LIGASE"/>
    <property type="match status" value="1"/>
</dbReference>
<protein>
    <recommendedName>
        <fullName evidence="19 22">D-alanine--D-alanine ligase</fullName>
        <ecNumber evidence="6 22">6.3.2.4</ecNumber>
    </recommendedName>
    <alternativeName>
        <fullName evidence="21 22">D-Ala-D-Ala ligase</fullName>
    </alternativeName>
    <alternativeName>
        <fullName evidence="20 22">D-alanylalanine synthetase</fullName>
    </alternativeName>
</protein>
<dbReference type="NCBIfam" id="NF002526">
    <property type="entry name" value="PRK01966.1-2"/>
    <property type="match status" value="1"/>
</dbReference>
<comment type="cofactor">
    <cofactor evidence="1">
        <name>Mn(2+)</name>
        <dbReference type="ChEBI" id="CHEBI:29035"/>
    </cofactor>
</comment>
<keyword evidence="29" id="KW-1185">Reference proteome</keyword>
<dbReference type="UniPathway" id="UPA00219"/>
<dbReference type="HAMAP" id="MF_00047">
    <property type="entry name" value="Dala_Dala_lig"/>
    <property type="match status" value="1"/>
</dbReference>
<keyword evidence="12 25" id="KW-0460">Magnesium</keyword>
<name>A0A235B8H8_9BACL</name>
<dbReference type="AlphaFoldDB" id="A0A235B8H8"/>
<keyword evidence="15 25" id="KW-0464">Manganese</keyword>
<evidence type="ECO:0000256" key="26">
    <source>
        <dbReference type="PROSITE-ProRule" id="PRU00409"/>
    </source>
</evidence>
<evidence type="ECO:0000256" key="6">
    <source>
        <dbReference type="ARBA" id="ARBA00012216"/>
    </source>
</evidence>
<dbReference type="Pfam" id="PF01820">
    <property type="entry name" value="Dala_Dala_lig_N"/>
    <property type="match status" value="1"/>
</dbReference>
<dbReference type="GO" id="GO:0009252">
    <property type="term" value="P:peptidoglycan biosynthetic process"/>
    <property type="evidence" value="ECO:0007669"/>
    <property type="project" value="UniProtKB-UniRule"/>
</dbReference>
<evidence type="ECO:0000256" key="13">
    <source>
        <dbReference type="ARBA" id="ARBA00022960"/>
    </source>
</evidence>
<dbReference type="NCBIfam" id="TIGR01205">
    <property type="entry name" value="D_ala_D_alaTIGR"/>
    <property type="match status" value="1"/>
</dbReference>
<dbReference type="Gene3D" id="3.30.1490.20">
    <property type="entry name" value="ATP-grasp fold, A domain"/>
    <property type="match status" value="1"/>
</dbReference>
<sequence>MNKKIHVAVLFGGKSGEHEVSLHSAASVIQAMDPSSFEVLPILINRDGGWESGKKALPALDGKMEPEQLENLEKRVSAQNALPAASGRSFPSLNREDVDAVFPVLHGTFGEDGTIQGLLEIADIPYVGAGVMASAVGMDKVMMKKIFAQEGLPQGAFTHYFRSRIERDVDGVVREIEEVFGYPCFVKPANLGSSVGISKAKDRSGLAEALSLAARYDRKIIVEEFIQAREVEVAILGNESPEASVPGEIVSSGDFYDYRAKYVDGISEMRIPVDLPQETAEKIRRLAIRAFQAIDGTGLARVDFFFREKDGQVLINEINTMPGFTPYSMYANLWEHSGISYPELVTRLIDLAMERYEEKRKSTTAYELK</sequence>
<evidence type="ECO:0000256" key="5">
    <source>
        <dbReference type="ARBA" id="ARBA00010871"/>
    </source>
</evidence>
<dbReference type="GO" id="GO:0046872">
    <property type="term" value="F:metal ion binding"/>
    <property type="evidence" value="ECO:0007669"/>
    <property type="project" value="UniProtKB-KW"/>
</dbReference>
<dbReference type="PIRSF" id="PIRSF039102">
    <property type="entry name" value="Ddl/VanB"/>
    <property type="match status" value="1"/>
</dbReference>
<evidence type="ECO:0000313" key="28">
    <source>
        <dbReference type="EMBL" id="OYD08289.1"/>
    </source>
</evidence>
<evidence type="ECO:0000256" key="1">
    <source>
        <dbReference type="ARBA" id="ARBA00001936"/>
    </source>
</evidence>
<feature type="binding site" evidence="25">
    <location>
        <position position="319"/>
    </location>
    <ligand>
        <name>Mg(2+)</name>
        <dbReference type="ChEBI" id="CHEBI:18420"/>
        <label>2</label>
    </ligand>
</feature>